<dbReference type="AlphaFoldDB" id="A0AAN9PAN3"/>
<feature type="compositionally biased region" description="Basic and acidic residues" evidence="1">
    <location>
        <begin position="272"/>
        <end position="290"/>
    </location>
</feature>
<proteinExistence type="predicted"/>
<dbReference type="Proteomes" id="UP001372338">
    <property type="component" value="Unassembled WGS sequence"/>
</dbReference>
<dbReference type="EMBL" id="JAYWIO010000001">
    <property type="protein sequence ID" value="KAK7290792.1"/>
    <property type="molecule type" value="Genomic_DNA"/>
</dbReference>
<name>A0AAN9PAN3_CROPI</name>
<evidence type="ECO:0000256" key="1">
    <source>
        <dbReference type="SAM" id="MobiDB-lite"/>
    </source>
</evidence>
<feature type="region of interest" description="Disordered" evidence="1">
    <location>
        <begin position="264"/>
        <end position="302"/>
    </location>
</feature>
<protein>
    <submittedName>
        <fullName evidence="2">Uncharacterized protein</fullName>
    </submittedName>
</protein>
<organism evidence="2 3">
    <name type="scientific">Crotalaria pallida</name>
    <name type="common">Smooth rattlebox</name>
    <name type="synonym">Crotalaria striata</name>
    <dbReference type="NCBI Taxonomy" id="3830"/>
    <lineage>
        <taxon>Eukaryota</taxon>
        <taxon>Viridiplantae</taxon>
        <taxon>Streptophyta</taxon>
        <taxon>Embryophyta</taxon>
        <taxon>Tracheophyta</taxon>
        <taxon>Spermatophyta</taxon>
        <taxon>Magnoliopsida</taxon>
        <taxon>eudicotyledons</taxon>
        <taxon>Gunneridae</taxon>
        <taxon>Pentapetalae</taxon>
        <taxon>rosids</taxon>
        <taxon>fabids</taxon>
        <taxon>Fabales</taxon>
        <taxon>Fabaceae</taxon>
        <taxon>Papilionoideae</taxon>
        <taxon>50 kb inversion clade</taxon>
        <taxon>genistoids sensu lato</taxon>
        <taxon>core genistoids</taxon>
        <taxon>Crotalarieae</taxon>
        <taxon>Crotalaria</taxon>
    </lineage>
</organism>
<evidence type="ECO:0000313" key="2">
    <source>
        <dbReference type="EMBL" id="KAK7290792.1"/>
    </source>
</evidence>
<comment type="caution">
    <text evidence="2">The sequence shown here is derived from an EMBL/GenBank/DDBJ whole genome shotgun (WGS) entry which is preliminary data.</text>
</comment>
<reference evidence="2 3" key="1">
    <citation type="submission" date="2024-01" db="EMBL/GenBank/DDBJ databases">
        <title>The genomes of 5 underutilized Papilionoideae crops provide insights into root nodulation and disease resistanc.</title>
        <authorList>
            <person name="Yuan L."/>
        </authorList>
    </citation>
    <scope>NUCLEOTIDE SEQUENCE [LARGE SCALE GENOMIC DNA]</scope>
    <source>
        <strain evidence="2">ZHUSHIDOU_FW_LH</strain>
        <tissue evidence="2">Leaf</tissue>
    </source>
</reference>
<sequence>MAQSSHCSISISQGHKAFSSQPFEVSNSLLSSDLTLLLPPPGLLSFPNSLLRLSLSVPISSRRLSLAISPSPVAVLARHLSPLFGEFDFTNIWGLLHELISSYQLSHFITKVGHGRLTKFYFITNSNCGTWQIEHIPDKQPHDLHHQPTVIDPKHANQIVRLDQFSTNTAISDLEMYKQAGSQFRDELQRHNLPSYLVKDINARLEGIQPKVRSSDVIGIFGFGILYLASLLGQFHKFSMRNYWNSNFDYLMGSQKLLQLVSDSSKASNTSNKKEIKDNKDSKSESHCSNEPHWPSGILNNG</sequence>
<gene>
    <name evidence="2" type="ORF">RIF29_05487</name>
</gene>
<keyword evidence="3" id="KW-1185">Reference proteome</keyword>
<evidence type="ECO:0000313" key="3">
    <source>
        <dbReference type="Proteomes" id="UP001372338"/>
    </source>
</evidence>
<accession>A0AAN9PAN3</accession>